<keyword evidence="2" id="KW-1185">Reference proteome</keyword>
<accession>A0ACC2CSP7</accession>
<evidence type="ECO:0000313" key="1">
    <source>
        <dbReference type="EMBL" id="KAJ7544884.1"/>
    </source>
</evidence>
<organism evidence="1 2">
    <name type="scientific">Diphasiastrum complanatum</name>
    <name type="common">Issler's clubmoss</name>
    <name type="synonym">Lycopodium complanatum</name>
    <dbReference type="NCBI Taxonomy" id="34168"/>
    <lineage>
        <taxon>Eukaryota</taxon>
        <taxon>Viridiplantae</taxon>
        <taxon>Streptophyta</taxon>
        <taxon>Embryophyta</taxon>
        <taxon>Tracheophyta</taxon>
        <taxon>Lycopodiopsida</taxon>
        <taxon>Lycopodiales</taxon>
        <taxon>Lycopodiaceae</taxon>
        <taxon>Lycopodioideae</taxon>
        <taxon>Diphasiastrum</taxon>
    </lineage>
</organism>
<name>A0ACC2CSP7_DIPCM</name>
<proteinExistence type="predicted"/>
<gene>
    <name evidence="1" type="ORF">O6H91_09G097400</name>
</gene>
<dbReference type="Proteomes" id="UP001162992">
    <property type="component" value="Chromosome 9"/>
</dbReference>
<protein>
    <submittedName>
        <fullName evidence="1">Uncharacterized protein</fullName>
    </submittedName>
</protein>
<reference evidence="2" key="1">
    <citation type="journal article" date="2024" name="Proc. Natl. Acad. Sci. U.S.A.">
        <title>Extraordinary preservation of gene collinearity over three hundred million years revealed in homosporous lycophytes.</title>
        <authorList>
            <person name="Li C."/>
            <person name="Wickell D."/>
            <person name="Kuo L.Y."/>
            <person name="Chen X."/>
            <person name="Nie B."/>
            <person name="Liao X."/>
            <person name="Peng D."/>
            <person name="Ji J."/>
            <person name="Jenkins J."/>
            <person name="Williams M."/>
            <person name="Shu S."/>
            <person name="Plott C."/>
            <person name="Barry K."/>
            <person name="Rajasekar S."/>
            <person name="Grimwood J."/>
            <person name="Han X."/>
            <person name="Sun S."/>
            <person name="Hou Z."/>
            <person name="He W."/>
            <person name="Dai G."/>
            <person name="Sun C."/>
            <person name="Schmutz J."/>
            <person name="Leebens-Mack J.H."/>
            <person name="Li F.W."/>
            <person name="Wang L."/>
        </authorList>
    </citation>
    <scope>NUCLEOTIDE SEQUENCE [LARGE SCALE GENOMIC DNA]</scope>
    <source>
        <strain evidence="2">cv. PW_Plant_1</strain>
    </source>
</reference>
<evidence type="ECO:0000313" key="2">
    <source>
        <dbReference type="Proteomes" id="UP001162992"/>
    </source>
</evidence>
<comment type="caution">
    <text evidence="1">The sequence shown here is derived from an EMBL/GenBank/DDBJ whole genome shotgun (WGS) entry which is preliminary data.</text>
</comment>
<sequence>MTTTGSFLFVLCLAYCGFLANGLYGPTSDVLILTPTNFKSKVLDSKGVVLVEFFANWCGHCKALAPAWEKAAAALKGIVTVAALDADTHKSLVQEYGIQGFPTIKVFGVGKSPVDYQGPRDAKGIVDFALQQVKVVAQERLGGKTSSSGKKNGPSASIELTSSNFDELVLKSNELWLVEFFAPWCGHCKKLAPEWKTAANNLKGKVKVGQVDGDAEKAFMSRFKIQGFPTILFFGADKEHPTTYEGARVASAIESFALEQLEKSAVPPEVVELTGPEVVERHCGSVAICFVTFLPDILDSKAQGRNRYIEILQYVAEKFRSGSYGYLWAAAGKQPSLEAAVGVGGYGYPALVALNIKKGVYAPLKSAFDQDSVVEFVKDAGRGGKGNLPLGAEYTIEKLQVWDGKDAELIEEDEFSLEELMGEDESAVNDEL</sequence>
<dbReference type="EMBL" id="CM055100">
    <property type="protein sequence ID" value="KAJ7544884.1"/>
    <property type="molecule type" value="Genomic_DNA"/>
</dbReference>